<dbReference type="PANTHER" id="PTHR35149">
    <property type="entry name" value="SLL5132 PROTEIN"/>
    <property type="match status" value="1"/>
</dbReference>
<gene>
    <name evidence="3" type="ORF">NY014_00560</name>
</gene>
<dbReference type="RefSeq" id="WP_259412579.1">
    <property type="nucleotide sequence ID" value="NZ_JANWGH010000001.1"/>
</dbReference>
<evidence type="ECO:0000259" key="2">
    <source>
        <dbReference type="Pfam" id="PF07510"/>
    </source>
</evidence>
<dbReference type="InterPro" id="IPR004919">
    <property type="entry name" value="GmrSD_N"/>
</dbReference>
<dbReference type="Pfam" id="PF03235">
    <property type="entry name" value="GmrSD_N"/>
    <property type="match status" value="1"/>
</dbReference>
<evidence type="ECO:0000313" key="4">
    <source>
        <dbReference type="Proteomes" id="UP001206788"/>
    </source>
</evidence>
<organism evidence="3 4">
    <name type="scientific">Algoriphagus limi</name>
    <dbReference type="NCBI Taxonomy" id="2975273"/>
    <lineage>
        <taxon>Bacteria</taxon>
        <taxon>Pseudomonadati</taxon>
        <taxon>Bacteroidota</taxon>
        <taxon>Cytophagia</taxon>
        <taxon>Cytophagales</taxon>
        <taxon>Cyclobacteriaceae</taxon>
        <taxon>Algoriphagus</taxon>
    </lineage>
</organism>
<comment type="caution">
    <text evidence="3">The sequence shown here is derived from an EMBL/GenBank/DDBJ whole genome shotgun (WGS) entry which is preliminary data.</text>
</comment>
<feature type="domain" description="GmrSD restriction endonucleases N-terminal" evidence="1">
    <location>
        <begin position="10"/>
        <end position="219"/>
    </location>
</feature>
<evidence type="ECO:0000259" key="1">
    <source>
        <dbReference type="Pfam" id="PF03235"/>
    </source>
</evidence>
<dbReference type="PANTHER" id="PTHR35149:SF2">
    <property type="entry name" value="DUF262 DOMAIN-CONTAINING PROTEIN"/>
    <property type="match status" value="1"/>
</dbReference>
<dbReference type="InterPro" id="IPR011089">
    <property type="entry name" value="GmrSD_C"/>
</dbReference>
<name>A0ABT2G0U8_9BACT</name>
<dbReference type="GO" id="GO:0004519">
    <property type="term" value="F:endonuclease activity"/>
    <property type="evidence" value="ECO:0007669"/>
    <property type="project" value="UniProtKB-KW"/>
</dbReference>
<sequence>MKITPTPLSINQLFSTRNEQFYIPAYQRRYAWQWKQCKELFNDIKYLTNEDSHLLGNLVCLIGAHSADINQLEVIDGQQRITTLSLLLTAISKSLKKKEDFEEAQKIDSLLTSSGLDRVKKNKVELGELDNPDYIKVLKGTDSDTIQNLNLKNNLQYFSDWLEELTDEEFYSFHFKLMDKVLIIRLDVFQAKDAYKLFETINNRGLSLSATDIIKNFLLGHASSLDNETLESVKENWKNIIVSLDGISTDEFFRHYMCSQLKRKITYTFLNDEFKKLYIKSVKNCEGLAEYRVYSRLKTEDFESEIVEEIDTEDEIIEEIQEKDLTESSEKITATEFAKNLAGYAKTYSLIRKRKFANQKINNAIFDLQRIQSVPAYTFLLELFSREQFSYSDKLEILRMIAVFMLRRHICSRQTGVLDNIFSDLVHKLDGEDVKNAIKERLLKDMPDDQEFKLNFTKADYKRSINRAKYVLEQIEYTLHASTGEFTINSGMDVHLEHIIPQVITTKKSKKEFGDWEKYLGNNSKLVHGDYVNKIGNFTLLGQKLNIDASNNPFEDKLVEYQKSSFKVTKEIIDNYPEFRFNEVEKRSKVLAERAIDIWKI</sequence>
<keyword evidence="3" id="KW-0540">Nuclease</keyword>
<dbReference type="Pfam" id="PF07510">
    <property type="entry name" value="GmrSD_C"/>
    <property type="match status" value="1"/>
</dbReference>
<reference evidence="3 4" key="1">
    <citation type="submission" date="2022-08" db="EMBL/GenBank/DDBJ databases">
        <title>Algoriphagus sp. CAU 1643 isolated from mud.</title>
        <authorList>
            <person name="Kim W."/>
        </authorList>
    </citation>
    <scope>NUCLEOTIDE SEQUENCE [LARGE SCALE GENOMIC DNA]</scope>
    <source>
        <strain evidence="3 4">CAU 1643</strain>
    </source>
</reference>
<keyword evidence="3" id="KW-0255">Endonuclease</keyword>
<proteinExistence type="predicted"/>
<dbReference type="Proteomes" id="UP001206788">
    <property type="component" value="Unassembled WGS sequence"/>
</dbReference>
<protein>
    <submittedName>
        <fullName evidence="3">DUF262 domain-containing HNH endonuclease family protein</fullName>
    </submittedName>
</protein>
<accession>A0ABT2G0U8</accession>
<dbReference type="EMBL" id="JANWGH010000001">
    <property type="protein sequence ID" value="MCS5488896.1"/>
    <property type="molecule type" value="Genomic_DNA"/>
</dbReference>
<keyword evidence="4" id="KW-1185">Reference proteome</keyword>
<feature type="domain" description="GmrSD restriction endonucleases C-terminal" evidence="2">
    <location>
        <begin position="446"/>
        <end position="593"/>
    </location>
</feature>
<evidence type="ECO:0000313" key="3">
    <source>
        <dbReference type="EMBL" id="MCS5488896.1"/>
    </source>
</evidence>
<keyword evidence="3" id="KW-0378">Hydrolase</keyword>